<dbReference type="EMBL" id="JAUOZS010000002">
    <property type="protein sequence ID" value="MDT8903996.1"/>
    <property type="molecule type" value="Genomic_DNA"/>
</dbReference>
<dbReference type="CDD" id="cd06170">
    <property type="entry name" value="LuxR_C_like"/>
    <property type="match status" value="1"/>
</dbReference>
<evidence type="ECO:0000256" key="5">
    <source>
        <dbReference type="PROSITE-ProRule" id="PRU00169"/>
    </source>
</evidence>
<dbReference type="RefSeq" id="WP_413782557.1">
    <property type="nucleotide sequence ID" value="NZ_JAUOZS010000002.1"/>
</dbReference>
<dbReference type="InterPro" id="IPR000792">
    <property type="entry name" value="Tscrpt_reg_LuxR_C"/>
</dbReference>
<accession>A0ABU3P741</accession>
<dbReference type="SMART" id="SM00448">
    <property type="entry name" value="REC"/>
    <property type="match status" value="1"/>
</dbReference>
<dbReference type="PRINTS" id="PR00038">
    <property type="entry name" value="HTHLUXR"/>
</dbReference>
<evidence type="ECO:0000313" key="10">
    <source>
        <dbReference type="Proteomes" id="UP001254848"/>
    </source>
</evidence>
<dbReference type="InterPro" id="IPR058245">
    <property type="entry name" value="NreC/VraR/RcsB-like_REC"/>
</dbReference>
<name>A0ABU3P741_9FIRM</name>
<sequence length="214" mass="23440">MRILLVDDQALMLEGLRSLLTAKGFTVAGTAQSGAEALMKYEMLRPDLVLMDIQMAGLDGIETTRLLKKEYPEAKVVMLTGVETDSNLVAAIRAGAEGYLLKDMDADGFVRQLAAAAAGEMPFAPGLARRLLDRLSDRPRPEDHGPGGEERRLTERQSELLRLLAEGLTYKEIAARLGLAVDTVRYHIREILAKTQLANRTQLIANASRLTAKP</sequence>
<dbReference type="PROSITE" id="PS50110">
    <property type="entry name" value="RESPONSE_REGULATORY"/>
    <property type="match status" value="1"/>
</dbReference>
<dbReference type="InterPro" id="IPR016032">
    <property type="entry name" value="Sig_transdc_resp-reg_C-effctor"/>
</dbReference>
<keyword evidence="3" id="KW-0238">DNA-binding</keyword>
<keyword evidence="4" id="KW-0804">Transcription</keyword>
<reference evidence="9 10" key="1">
    <citation type="submission" date="2023-07" db="EMBL/GenBank/DDBJ databases">
        <title>The novel representative of Negativicutes class, Anaeroselena agilis gen. nov. sp. nov.</title>
        <authorList>
            <person name="Prokofeva M.I."/>
            <person name="Elcheninov A.G."/>
            <person name="Klyukina A."/>
            <person name="Kublanov I.V."/>
            <person name="Frolov E.N."/>
            <person name="Podosokorskaya O.A."/>
        </authorList>
    </citation>
    <scope>NUCLEOTIDE SEQUENCE [LARGE SCALE GENOMIC DNA]</scope>
    <source>
        <strain evidence="9 10">4137-cl</strain>
    </source>
</reference>
<proteinExistence type="predicted"/>
<keyword evidence="10" id="KW-1185">Reference proteome</keyword>
<evidence type="ECO:0000259" key="8">
    <source>
        <dbReference type="PROSITE" id="PS50110"/>
    </source>
</evidence>
<evidence type="ECO:0000256" key="4">
    <source>
        <dbReference type="ARBA" id="ARBA00023163"/>
    </source>
</evidence>
<dbReference type="PANTHER" id="PTHR43214">
    <property type="entry name" value="TWO-COMPONENT RESPONSE REGULATOR"/>
    <property type="match status" value="1"/>
</dbReference>
<dbReference type="Proteomes" id="UP001254848">
    <property type="component" value="Unassembled WGS sequence"/>
</dbReference>
<dbReference type="SUPFAM" id="SSF52172">
    <property type="entry name" value="CheY-like"/>
    <property type="match status" value="1"/>
</dbReference>
<dbReference type="InterPro" id="IPR001789">
    <property type="entry name" value="Sig_transdc_resp-reg_receiver"/>
</dbReference>
<feature type="domain" description="HTH luxR-type" evidence="7">
    <location>
        <begin position="146"/>
        <end position="211"/>
    </location>
</feature>
<dbReference type="InterPro" id="IPR039420">
    <property type="entry name" value="WalR-like"/>
</dbReference>
<evidence type="ECO:0000256" key="1">
    <source>
        <dbReference type="ARBA" id="ARBA00022553"/>
    </source>
</evidence>
<keyword evidence="1 5" id="KW-0597">Phosphoprotein</keyword>
<gene>
    <name evidence="9" type="ORF">Q4T40_22410</name>
</gene>
<dbReference type="PROSITE" id="PS50043">
    <property type="entry name" value="HTH_LUXR_2"/>
    <property type="match status" value="1"/>
</dbReference>
<dbReference type="SMART" id="SM00421">
    <property type="entry name" value="HTH_LUXR"/>
    <property type="match status" value="1"/>
</dbReference>
<evidence type="ECO:0000256" key="3">
    <source>
        <dbReference type="ARBA" id="ARBA00023125"/>
    </source>
</evidence>
<dbReference type="SUPFAM" id="SSF46894">
    <property type="entry name" value="C-terminal effector domain of the bipartite response regulators"/>
    <property type="match status" value="1"/>
</dbReference>
<feature type="modified residue" description="4-aspartylphosphate" evidence="5">
    <location>
        <position position="52"/>
    </location>
</feature>
<keyword evidence="2" id="KW-0805">Transcription regulation</keyword>
<dbReference type="InterPro" id="IPR011006">
    <property type="entry name" value="CheY-like_superfamily"/>
</dbReference>
<evidence type="ECO:0000259" key="7">
    <source>
        <dbReference type="PROSITE" id="PS50043"/>
    </source>
</evidence>
<feature type="region of interest" description="Disordered" evidence="6">
    <location>
        <begin position="134"/>
        <end position="154"/>
    </location>
</feature>
<feature type="domain" description="Response regulatory" evidence="8">
    <location>
        <begin position="2"/>
        <end position="117"/>
    </location>
</feature>
<comment type="caution">
    <text evidence="9">The sequence shown here is derived from an EMBL/GenBank/DDBJ whole genome shotgun (WGS) entry which is preliminary data.</text>
</comment>
<evidence type="ECO:0000256" key="2">
    <source>
        <dbReference type="ARBA" id="ARBA00023015"/>
    </source>
</evidence>
<dbReference type="Pfam" id="PF00196">
    <property type="entry name" value="GerE"/>
    <property type="match status" value="1"/>
</dbReference>
<organism evidence="9 10">
    <name type="scientific">Anaeroselena agilis</name>
    <dbReference type="NCBI Taxonomy" id="3063788"/>
    <lineage>
        <taxon>Bacteria</taxon>
        <taxon>Bacillati</taxon>
        <taxon>Bacillota</taxon>
        <taxon>Negativicutes</taxon>
        <taxon>Acetonemataceae</taxon>
        <taxon>Anaeroselena</taxon>
    </lineage>
</organism>
<dbReference type="Gene3D" id="3.40.50.2300">
    <property type="match status" value="1"/>
</dbReference>
<evidence type="ECO:0000313" key="9">
    <source>
        <dbReference type="EMBL" id="MDT8903996.1"/>
    </source>
</evidence>
<evidence type="ECO:0000256" key="6">
    <source>
        <dbReference type="SAM" id="MobiDB-lite"/>
    </source>
</evidence>
<dbReference type="CDD" id="cd17535">
    <property type="entry name" value="REC_NarL-like"/>
    <property type="match status" value="1"/>
</dbReference>
<protein>
    <submittedName>
        <fullName evidence="9">Response regulator transcription factor</fullName>
    </submittedName>
</protein>
<dbReference type="Pfam" id="PF00072">
    <property type="entry name" value="Response_reg"/>
    <property type="match status" value="1"/>
</dbReference>